<dbReference type="Pfam" id="PF11755">
    <property type="entry name" value="DUF3311"/>
    <property type="match status" value="1"/>
</dbReference>
<evidence type="ECO:0000313" key="3">
    <source>
        <dbReference type="Proteomes" id="UP000628775"/>
    </source>
</evidence>
<dbReference type="RefSeq" id="WP_188687865.1">
    <property type="nucleotide sequence ID" value="NZ_BMIR01000001.1"/>
</dbReference>
<keyword evidence="1" id="KW-0812">Transmembrane</keyword>
<dbReference type="Proteomes" id="UP000628775">
    <property type="component" value="Unassembled WGS sequence"/>
</dbReference>
<dbReference type="PANTHER" id="PTHR40034">
    <property type="entry name" value="BSL5891 PROTEIN"/>
    <property type="match status" value="1"/>
</dbReference>
<evidence type="ECO:0000313" key="2">
    <source>
        <dbReference type="EMBL" id="GGE26815.1"/>
    </source>
</evidence>
<reference evidence="2" key="2">
    <citation type="submission" date="2020-09" db="EMBL/GenBank/DDBJ databases">
        <authorList>
            <person name="Sun Q."/>
            <person name="Zhou Y."/>
        </authorList>
    </citation>
    <scope>NUCLEOTIDE SEQUENCE</scope>
    <source>
        <strain evidence="2">CGMCC 1.15371</strain>
    </source>
</reference>
<comment type="caution">
    <text evidence="2">The sequence shown here is derived from an EMBL/GenBank/DDBJ whole genome shotgun (WGS) entry which is preliminary data.</text>
</comment>
<protein>
    <recommendedName>
        <fullName evidence="4">DUF3311 domain-containing protein</fullName>
    </recommendedName>
</protein>
<feature type="transmembrane region" description="Helical" evidence="1">
    <location>
        <begin position="12"/>
        <end position="30"/>
    </location>
</feature>
<dbReference type="PANTHER" id="PTHR40034:SF1">
    <property type="entry name" value="BSL5891 PROTEIN"/>
    <property type="match status" value="1"/>
</dbReference>
<organism evidence="2 3">
    <name type="scientific">Pullulanibacillus camelliae</name>
    <dbReference type="NCBI Taxonomy" id="1707096"/>
    <lineage>
        <taxon>Bacteria</taxon>
        <taxon>Bacillati</taxon>
        <taxon>Bacillota</taxon>
        <taxon>Bacilli</taxon>
        <taxon>Bacillales</taxon>
        <taxon>Sporolactobacillaceae</taxon>
        <taxon>Pullulanibacillus</taxon>
    </lineage>
</organism>
<accession>A0A8J2VJM1</accession>
<gene>
    <name evidence="2" type="ORF">GCM10011391_01450</name>
</gene>
<sequence>MMKAKKRFSYWYLLLIIPFIATLWPGIYAFDKPRLFGFPFFYWYQLIWVILTAVITAIVYIKVKDVD</sequence>
<reference evidence="2" key="1">
    <citation type="journal article" date="2014" name="Int. J. Syst. Evol. Microbiol.">
        <title>Complete genome sequence of Corynebacterium casei LMG S-19264T (=DSM 44701T), isolated from a smear-ripened cheese.</title>
        <authorList>
            <consortium name="US DOE Joint Genome Institute (JGI-PGF)"/>
            <person name="Walter F."/>
            <person name="Albersmeier A."/>
            <person name="Kalinowski J."/>
            <person name="Ruckert C."/>
        </authorList>
    </citation>
    <scope>NUCLEOTIDE SEQUENCE</scope>
    <source>
        <strain evidence="2">CGMCC 1.15371</strain>
    </source>
</reference>
<keyword evidence="1" id="KW-0472">Membrane</keyword>
<keyword evidence="3" id="KW-1185">Reference proteome</keyword>
<proteinExistence type="predicted"/>
<dbReference type="EMBL" id="BMIR01000001">
    <property type="protein sequence ID" value="GGE26815.1"/>
    <property type="molecule type" value="Genomic_DNA"/>
</dbReference>
<evidence type="ECO:0000256" key="1">
    <source>
        <dbReference type="SAM" id="Phobius"/>
    </source>
</evidence>
<feature type="transmembrane region" description="Helical" evidence="1">
    <location>
        <begin position="42"/>
        <end position="61"/>
    </location>
</feature>
<keyword evidence="1" id="KW-1133">Transmembrane helix</keyword>
<evidence type="ECO:0008006" key="4">
    <source>
        <dbReference type="Google" id="ProtNLM"/>
    </source>
</evidence>
<dbReference type="AlphaFoldDB" id="A0A8J2VJM1"/>
<name>A0A8J2VJM1_9BACL</name>
<dbReference type="InterPro" id="IPR021741">
    <property type="entry name" value="DUF3311"/>
</dbReference>